<evidence type="ECO:0000313" key="1">
    <source>
        <dbReference type="EMBL" id="KND96284.1"/>
    </source>
</evidence>
<accession>A0A0L0NQI6</accession>
<dbReference type="EMBL" id="LGST01000057">
    <property type="protein sequence ID" value="KND96284.1"/>
    <property type="molecule type" value="Genomic_DNA"/>
</dbReference>
<name>A0A0L0NQI6_CANAR</name>
<dbReference type="Proteomes" id="UP000037122">
    <property type="component" value="Unassembled WGS sequence"/>
</dbReference>
<reference evidence="2" key="1">
    <citation type="journal article" date="2015" name="BMC Genomics">
        <title>Draft genome of a commonly misdiagnosed multidrug resistant pathogen Candida auris.</title>
        <authorList>
            <person name="Chatterjee S."/>
            <person name="Alampalli S.V."/>
            <person name="Nageshan R.K."/>
            <person name="Chettiar S.T."/>
            <person name="Joshi S."/>
            <person name="Tatu U.S."/>
        </authorList>
    </citation>
    <scope>NUCLEOTIDE SEQUENCE [LARGE SCALE GENOMIC DNA]</scope>
    <source>
        <strain evidence="2">6684</strain>
    </source>
</reference>
<evidence type="ECO:0000313" key="2">
    <source>
        <dbReference type="Proteomes" id="UP000037122"/>
    </source>
</evidence>
<dbReference type="AlphaFoldDB" id="A0A0L0NQI6"/>
<proteinExistence type="predicted"/>
<organism evidence="1 2">
    <name type="scientific">Candidozyma auris</name>
    <name type="common">Yeast</name>
    <name type="synonym">Candida auris</name>
    <dbReference type="NCBI Taxonomy" id="498019"/>
    <lineage>
        <taxon>Eukaryota</taxon>
        <taxon>Fungi</taxon>
        <taxon>Dikarya</taxon>
        <taxon>Ascomycota</taxon>
        <taxon>Saccharomycotina</taxon>
        <taxon>Pichiomycetes</taxon>
        <taxon>Metschnikowiaceae</taxon>
        <taxon>Candidozyma</taxon>
    </lineage>
</organism>
<comment type="caution">
    <text evidence="1">The sequence shown here is derived from an EMBL/GenBank/DDBJ whole genome shotgun (WGS) entry which is preliminary data.</text>
</comment>
<dbReference type="VEuPathDB" id="FungiDB:QG37_07412"/>
<protein>
    <submittedName>
        <fullName evidence="1">Uncharacterized protein</fullName>
    </submittedName>
</protein>
<sequence length="85" mass="9454">MAAKYLFWGKGTPPALMHTPTMPPQSMYGRVLATQKTKNYIKKKEYFWVLGKLMEGVLCWGSAGARVFWPASNKPTVGQSLASCI</sequence>
<gene>
    <name evidence="1" type="ORF">QG37_07412</name>
</gene>